<gene>
    <name evidence="9" type="ORF">SAMN04488242_0294</name>
</gene>
<dbReference type="Gene3D" id="1.10.3720.10">
    <property type="entry name" value="MetI-like"/>
    <property type="match status" value="1"/>
</dbReference>
<dbReference type="CDD" id="cd06261">
    <property type="entry name" value="TM_PBP2"/>
    <property type="match status" value="1"/>
</dbReference>
<reference evidence="9 10" key="1">
    <citation type="submission" date="2016-10" db="EMBL/GenBank/DDBJ databases">
        <authorList>
            <person name="de Groot N.N."/>
        </authorList>
    </citation>
    <scope>NUCLEOTIDE SEQUENCE [LARGE SCALE GENOMIC DNA]</scope>
    <source>
        <strain evidence="9 10">CGMCC 1.9159</strain>
    </source>
</reference>
<feature type="transmembrane region" description="Helical" evidence="7">
    <location>
        <begin position="84"/>
        <end position="109"/>
    </location>
</feature>
<comment type="subcellular location">
    <subcellularLocation>
        <location evidence="1 7">Cell membrane</location>
        <topology evidence="1 7">Multi-pass membrane protein</topology>
    </subcellularLocation>
</comment>
<dbReference type="PANTHER" id="PTHR30193:SF37">
    <property type="entry name" value="INNER MEMBRANE ABC TRANSPORTER PERMEASE PROTEIN YCJO"/>
    <property type="match status" value="1"/>
</dbReference>
<evidence type="ECO:0000313" key="9">
    <source>
        <dbReference type="EMBL" id="SDL12003.1"/>
    </source>
</evidence>
<evidence type="ECO:0000256" key="6">
    <source>
        <dbReference type="ARBA" id="ARBA00023136"/>
    </source>
</evidence>
<evidence type="ECO:0000256" key="5">
    <source>
        <dbReference type="ARBA" id="ARBA00022989"/>
    </source>
</evidence>
<feature type="transmembrane region" description="Helical" evidence="7">
    <location>
        <begin position="121"/>
        <end position="142"/>
    </location>
</feature>
<feature type="domain" description="ABC transmembrane type-1" evidence="8">
    <location>
        <begin position="84"/>
        <end position="295"/>
    </location>
</feature>
<name>A0A1G9HHN2_9ACTN</name>
<evidence type="ECO:0000256" key="7">
    <source>
        <dbReference type="RuleBase" id="RU363032"/>
    </source>
</evidence>
<dbReference type="OrthoDB" id="9804439at2"/>
<proteinExistence type="inferred from homology"/>
<comment type="similarity">
    <text evidence="7">Belongs to the binding-protein-dependent transport system permease family.</text>
</comment>
<dbReference type="AlphaFoldDB" id="A0A1G9HHN2"/>
<dbReference type="Proteomes" id="UP000199475">
    <property type="component" value="Unassembled WGS sequence"/>
</dbReference>
<feature type="transmembrane region" description="Helical" evidence="7">
    <location>
        <begin position="271"/>
        <end position="294"/>
    </location>
</feature>
<dbReference type="RefSeq" id="WP_093248283.1">
    <property type="nucleotide sequence ID" value="NZ_FNGP01000001.1"/>
</dbReference>
<dbReference type="STRING" id="686624.SAMN04488242_0294"/>
<feature type="transmembrane region" description="Helical" evidence="7">
    <location>
        <begin position="24"/>
        <end position="44"/>
    </location>
</feature>
<evidence type="ECO:0000256" key="2">
    <source>
        <dbReference type="ARBA" id="ARBA00022448"/>
    </source>
</evidence>
<dbReference type="Pfam" id="PF00528">
    <property type="entry name" value="BPD_transp_1"/>
    <property type="match status" value="1"/>
</dbReference>
<dbReference type="EMBL" id="FNGP01000001">
    <property type="protein sequence ID" value="SDL12003.1"/>
    <property type="molecule type" value="Genomic_DNA"/>
</dbReference>
<evidence type="ECO:0000256" key="3">
    <source>
        <dbReference type="ARBA" id="ARBA00022475"/>
    </source>
</evidence>
<keyword evidence="9" id="KW-0762">Sugar transport</keyword>
<dbReference type="GO" id="GO:0005886">
    <property type="term" value="C:plasma membrane"/>
    <property type="evidence" value="ECO:0007669"/>
    <property type="project" value="UniProtKB-SubCell"/>
</dbReference>
<dbReference type="InterPro" id="IPR051393">
    <property type="entry name" value="ABC_transporter_permease"/>
</dbReference>
<keyword evidence="3" id="KW-1003">Cell membrane</keyword>
<dbReference type="SUPFAM" id="SSF161098">
    <property type="entry name" value="MetI-like"/>
    <property type="match status" value="1"/>
</dbReference>
<feature type="transmembrane region" description="Helical" evidence="7">
    <location>
        <begin position="162"/>
        <end position="184"/>
    </location>
</feature>
<protein>
    <submittedName>
        <fullName evidence="9">Multiple sugar transport system permease protein</fullName>
    </submittedName>
</protein>
<organism evidence="9 10">
    <name type="scientific">Tessaracoccus oleiagri</name>
    <dbReference type="NCBI Taxonomy" id="686624"/>
    <lineage>
        <taxon>Bacteria</taxon>
        <taxon>Bacillati</taxon>
        <taxon>Actinomycetota</taxon>
        <taxon>Actinomycetes</taxon>
        <taxon>Propionibacteriales</taxon>
        <taxon>Propionibacteriaceae</taxon>
        <taxon>Tessaracoccus</taxon>
    </lineage>
</organism>
<keyword evidence="4 7" id="KW-0812">Transmembrane</keyword>
<feature type="transmembrane region" description="Helical" evidence="7">
    <location>
        <begin position="227"/>
        <end position="251"/>
    </location>
</feature>
<dbReference type="InterPro" id="IPR000515">
    <property type="entry name" value="MetI-like"/>
</dbReference>
<dbReference type="PANTHER" id="PTHR30193">
    <property type="entry name" value="ABC TRANSPORTER PERMEASE PROTEIN"/>
    <property type="match status" value="1"/>
</dbReference>
<dbReference type="InterPro" id="IPR035906">
    <property type="entry name" value="MetI-like_sf"/>
</dbReference>
<dbReference type="GO" id="GO:0055085">
    <property type="term" value="P:transmembrane transport"/>
    <property type="evidence" value="ECO:0007669"/>
    <property type="project" value="InterPro"/>
</dbReference>
<evidence type="ECO:0000259" key="8">
    <source>
        <dbReference type="PROSITE" id="PS50928"/>
    </source>
</evidence>
<accession>A0A1G9HHN2</accession>
<dbReference type="PROSITE" id="PS50928">
    <property type="entry name" value="ABC_TM1"/>
    <property type="match status" value="1"/>
</dbReference>
<keyword evidence="10" id="KW-1185">Reference proteome</keyword>
<evidence type="ECO:0000313" key="10">
    <source>
        <dbReference type="Proteomes" id="UP000199475"/>
    </source>
</evidence>
<sequence>MHLAKPTTSVGKTSRRRLVQRREALAGVIFVLPVVVLFFVFKLFPVFGGILISLGDFKITGAFEFLGLDNYRDMLTDRAFWNSFWVTVIFTVAVVPILMTVSITLAILVRRIAPFIKFFRAAYFIPSITSLVLAGAVFVWVFNAGGIVPSLAQLVGGDGRSWLGQPVLALAAIVFVAVWGRFGFDMLIVLARLQDLPRELDEAASIDGANGWQRFWFVTFPQLKPQLFFLVVIETTFSFQVFDVVFVMTGGGPSGSTNVLGMLLYEEAFRLFHFGYAAAIGVAMMILLVSLALIQRAVMNRGE</sequence>
<evidence type="ECO:0000256" key="4">
    <source>
        <dbReference type="ARBA" id="ARBA00022692"/>
    </source>
</evidence>
<keyword evidence="5 7" id="KW-1133">Transmembrane helix</keyword>
<keyword evidence="6 7" id="KW-0472">Membrane</keyword>
<keyword evidence="2 7" id="KW-0813">Transport</keyword>
<evidence type="ECO:0000256" key="1">
    <source>
        <dbReference type="ARBA" id="ARBA00004651"/>
    </source>
</evidence>